<feature type="region of interest" description="Disordered" evidence="1">
    <location>
        <begin position="162"/>
        <end position="192"/>
    </location>
</feature>
<keyword evidence="2" id="KW-0472">Membrane</keyword>
<dbReference type="RefSeq" id="WP_345397305.1">
    <property type="nucleotide sequence ID" value="NZ_BAABHG010000008.1"/>
</dbReference>
<feature type="region of interest" description="Disordered" evidence="1">
    <location>
        <begin position="28"/>
        <end position="63"/>
    </location>
</feature>
<evidence type="ECO:0000256" key="2">
    <source>
        <dbReference type="SAM" id="Phobius"/>
    </source>
</evidence>
<dbReference type="EMBL" id="JBHUKU010000006">
    <property type="protein sequence ID" value="MFD2459681.1"/>
    <property type="molecule type" value="Genomic_DNA"/>
</dbReference>
<organism evidence="4 5">
    <name type="scientific">Amycolatopsis samaneae</name>
    <dbReference type="NCBI Taxonomy" id="664691"/>
    <lineage>
        <taxon>Bacteria</taxon>
        <taxon>Bacillati</taxon>
        <taxon>Actinomycetota</taxon>
        <taxon>Actinomycetes</taxon>
        <taxon>Pseudonocardiales</taxon>
        <taxon>Pseudonocardiaceae</taxon>
        <taxon>Amycolatopsis</taxon>
    </lineage>
</organism>
<evidence type="ECO:0000313" key="5">
    <source>
        <dbReference type="Proteomes" id="UP001597419"/>
    </source>
</evidence>
<evidence type="ECO:0000256" key="1">
    <source>
        <dbReference type="SAM" id="MobiDB-lite"/>
    </source>
</evidence>
<feature type="signal peptide" evidence="3">
    <location>
        <begin position="1"/>
        <end position="25"/>
    </location>
</feature>
<evidence type="ECO:0000256" key="3">
    <source>
        <dbReference type="SAM" id="SignalP"/>
    </source>
</evidence>
<accession>A0ABW5GDS3</accession>
<feature type="chain" id="PRO_5045340200" description="Gram-positive cocci surface proteins LPxTG domain-containing protein" evidence="3">
    <location>
        <begin position="26"/>
        <end position="220"/>
    </location>
</feature>
<name>A0ABW5GDS3_9PSEU</name>
<feature type="compositionally biased region" description="Low complexity" evidence="1">
    <location>
        <begin position="28"/>
        <end position="59"/>
    </location>
</feature>
<reference evidence="5" key="1">
    <citation type="journal article" date="2019" name="Int. J. Syst. Evol. Microbiol.">
        <title>The Global Catalogue of Microorganisms (GCM) 10K type strain sequencing project: providing services to taxonomists for standard genome sequencing and annotation.</title>
        <authorList>
            <consortium name="The Broad Institute Genomics Platform"/>
            <consortium name="The Broad Institute Genome Sequencing Center for Infectious Disease"/>
            <person name="Wu L."/>
            <person name="Ma J."/>
        </authorList>
    </citation>
    <scope>NUCLEOTIDE SEQUENCE [LARGE SCALE GENOMIC DNA]</scope>
    <source>
        <strain evidence="5">CGMCC 4.7643</strain>
    </source>
</reference>
<keyword evidence="2" id="KW-1133">Transmembrane helix</keyword>
<sequence length="220" mass="22123">MKRSAVLAAGLAAGFVLVAPFTAFAAEEPTPTTSAPAPTTSAPAPTTSAPAPTTSKTLPPLKPGQVPGYINLGPASGAVPGQEVIIDAQCWENFRTNPQYTSSLLGTGELRMVGWDNISVLSAKATIPSTAKPGTYTISFTCYGTQVTGEFVVKDAPAQQAPAKPVPAKQVGKVPSGAPQTGGTDDPAGDGTPFAVAGALGVLAAGGAGFAVYRRRSAQR</sequence>
<keyword evidence="5" id="KW-1185">Reference proteome</keyword>
<keyword evidence="2" id="KW-0812">Transmembrane</keyword>
<keyword evidence="3" id="KW-0732">Signal</keyword>
<feature type="transmembrane region" description="Helical" evidence="2">
    <location>
        <begin position="194"/>
        <end position="213"/>
    </location>
</feature>
<gene>
    <name evidence="4" type="ORF">ACFSYJ_13790</name>
</gene>
<dbReference type="Proteomes" id="UP001597419">
    <property type="component" value="Unassembled WGS sequence"/>
</dbReference>
<comment type="caution">
    <text evidence="4">The sequence shown here is derived from an EMBL/GenBank/DDBJ whole genome shotgun (WGS) entry which is preliminary data.</text>
</comment>
<evidence type="ECO:0000313" key="4">
    <source>
        <dbReference type="EMBL" id="MFD2459681.1"/>
    </source>
</evidence>
<evidence type="ECO:0008006" key="6">
    <source>
        <dbReference type="Google" id="ProtNLM"/>
    </source>
</evidence>
<proteinExistence type="predicted"/>
<protein>
    <recommendedName>
        <fullName evidence="6">Gram-positive cocci surface proteins LPxTG domain-containing protein</fullName>
    </recommendedName>
</protein>